<evidence type="ECO:0000313" key="4">
    <source>
        <dbReference type="Proteomes" id="UP000823388"/>
    </source>
</evidence>
<gene>
    <name evidence="3" type="ORF">PVAP13_2KG363445</name>
</gene>
<feature type="compositionally biased region" description="Basic and acidic residues" evidence="2">
    <location>
        <begin position="360"/>
        <end position="369"/>
    </location>
</feature>
<proteinExistence type="predicted"/>
<sequence length="469" mass="48662">MAYYGSRGRGSGAPARAAAPAAPDDARPGARRLAGMPAADLVGHLIRRNRRASDFVDVALVLAARERRLAEAEEAAARLRGEIAARERGDAGAEAQIRRLVAATEARLQAEIRAWQRRAAEAEARLQAFAGGRDGHRVVGEQHGFEGAGIGAPSSLKSITGPALAPPVLQAELHGEGTEVGIVGIADLIGHEGEAQAEEEDRRREEAPLQVAFGKRKEPAAATSEGHSLKKLIKLRAGGGTCSNAVSEAKTSDESESEAEAEDACDDQYALAIVPDGCDLPEASPEIGDVLPRTPTGPKHGGTDMSVEGNHESENLVALAVVAPGQELLPPDGGVGARGVQEEAGGQKPEVTAGSAYARWRGDGGDDPKNGVLDMEGSPSPAATHSGAIRDVVVPEPGAGEKCSVAAVAANGPPRKKGMIYKMVFKALKEKERPVALAKPATASEAVPSLRCWLYAPLPKESVAEEEGS</sequence>
<feature type="coiled-coil region" evidence="1">
    <location>
        <begin position="62"/>
        <end position="125"/>
    </location>
</feature>
<keyword evidence="4" id="KW-1185">Reference proteome</keyword>
<dbReference type="Proteomes" id="UP000823388">
    <property type="component" value="Chromosome 2K"/>
</dbReference>
<dbReference type="EMBL" id="CM029039">
    <property type="protein sequence ID" value="KAG2645315.1"/>
    <property type="molecule type" value="Genomic_DNA"/>
</dbReference>
<keyword evidence="1" id="KW-0175">Coiled coil</keyword>
<accession>A0A8T0WD75</accession>
<evidence type="ECO:0000256" key="2">
    <source>
        <dbReference type="SAM" id="MobiDB-lite"/>
    </source>
</evidence>
<evidence type="ECO:0000256" key="1">
    <source>
        <dbReference type="SAM" id="Coils"/>
    </source>
</evidence>
<comment type="caution">
    <text evidence="3">The sequence shown here is derived from an EMBL/GenBank/DDBJ whole genome shotgun (WGS) entry which is preliminary data.</text>
</comment>
<reference evidence="3" key="1">
    <citation type="submission" date="2020-05" db="EMBL/GenBank/DDBJ databases">
        <title>WGS assembly of Panicum virgatum.</title>
        <authorList>
            <person name="Lovell J.T."/>
            <person name="Jenkins J."/>
            <person name="Shu S."/>
            <person name="Juenger T.E."/>
            <person name="Schmutz J."/>
        </authorList>
    </citation>
    <scope>NUCLEOTIDE SEQUENCE</scope>
    <source>
        <strain evidence="3">AP13</strain>
    </source>
</reference>
<dbReference type="AlphaFoldDB" id="A0A8T0WD75"/>
<protein>
    <submittedName>
        <fullName evidence="3">Uncharacterized protein</fullName>
    </submittedName>
</protein>
<organism evidence="3 4">
    <name type="scientific">Panicum virgatum</name>
    <name type="common">Blackwell switchgrass</name>
    <dbReference type="NCBI Taxonomy" id="38727"/>
    <lineage>
        <taxon>Eukaryota</taxon>
        <taxon>Viridiplantae</taxon>
        <taxon>Streptophyta</taxon>
        <taxon>Embryophyta</taxon>
        <taxon>Tracheophyta</taxon>
        <taxon>Spermatophyta</taxon>
        <taxon>Magnoliopsida</taxon>
        <taxon>Liliopsida</taxon>
        <taxon>Poales</taxon>
        <taxon>Poaceae</taxon>
        <taxon>PACMAD clade</taxon>
        <taxon>Panicoideae</taxon>
        <taxon>Panicodae</taxon>
        <taxon>Paniceae</taxon>
        <taxon>Panicinae</taxon>
        <taxon>Panicum</taxon>
        <taxon>Panicum sect. Hiantes</taxon>
    </lineage>
</organism>
<name>A0A8T0WD75_PANVG</name>
<feature type="compositionally biased region" description="Low complexity" evidence="2">
    <location>
        <begin position="1"/>
        <end position="23"/>
    </location>
</feature>
<feature type="region of interest" description="Disordered" evidence="2">
    <location>
        <begin position="1"/>
        <end position="29"/>
    </location>
</feature>
<feature type="region of interest" description="Disordered" evidence="2">
    <location>
        <begin position="241"/>
        <end position="262"/>
    </location>
</feature>
<evidence type="ECO:0000313" key="3">
    <source>
        <dbReference type="EMBL" id="KAG2645315.1"/>
    </source>
</evidence>
<feature type="region of interest" description="Disordered" evidence="2">
    <location>
        <begin position="336"/>
        <end position="387"/>
    </location>
</feature>